<evidence type="ECO:0000313" key="1">
    <source>
        <dbReference type="EMBL" id="KAG9225161.1"/>
    </source>
</evidence>
<organism evidence="1 2">
    <name type="scientific">Pleurotus cornucopiae</name>
    <name type="common">Cornucopia mushroom</name>
    <dbReference type="NCBI Taxonomy" id="5321"/>
    <lineage>
        <taxon>Eukaryota</taxon>
        <taxon>Fungi</taxon>
        <taxon>Dikarya</taxon>
        <taxon>Basidiomycota</taxon>
        <taxon>Agaricomycotina</taxon>
        <taxon>Agaricomycetes</taxon>
        <taxon>Agaricomycetidae</taxon>
        <taxon>Agaricales</taxon>
        <taxon>Pleurotineae</taxon>
        <taxon>Pleurotaceae</taxon>
        <taxon>Pleurotus</taxon>
    </lineage>
</organism>
<keyword evidence="2" id="KW-1185">Reference proteome</keyword>
<comment type="caution">
    <text evidence="1">The sequence shown here is derived from an EMBL/GenBank/DDBJ whole genome shotgun (WGS) entry which is preliminary data.</text>
</comment>
<accession>A0ACB7J4X7</accession>
<name>A0ACB7J4X7_PLECO</name>
<protein>
    <submittedName>
        <fullName evidence="1">Uncharacterized protein</fullName>
    </submittedName>
</protein>
<sequence length="574" mass="63028">MANAEIIDLIRRLYTKCREQERTIASAPFEGSPREYINQLSPPPGVMHCNRKTVTLFEDESFVSQLLLPLQTLTWKVDMYTYVTGALPNDPDFEGNGGSVMIVMVHSGLMSFTTAPGGGSLHRINAPTSVEPQVQLPPSGSGIQNGEYWNYTIAYQELMHLFNNGGNNTIEFNALYKEDFSRLHHKQSGIVTSNGVEFGSSFTEPSSIPRYNLSGVSVFRTTNPSAFPLTFSFDAYAFLDLLGLRNLVFYNTRNDSLKLYPHLLSSMSAPPPGFYVPAVLFFDEAEEFDFASIKAHILRLAEGGVTGILVQGSNGEAQHLSHEERKEAIRFTRETLDNNGFQNVLVIAGTGAQSTRETKKLCVDAKEAGATHVLVLTPSTWPPQMSPENILRFHREVADASPIPTMVYNFPVVTAGQDLDSDIIAALAQHPNIVGTKLSCGNIGKLHRLASTFPASEFAVFAGRSDLFLQGLMSGSAGTIAASVNLFPKVHREIYKLFQEGKIAEAMELQAQLGHADWAVGRIGGIGGIKAITQKHFGYGGKWVRGPLKHVEYDALTGKHVEKIEEMIKLEKSL</sequence>
<dbReference type="Proteomes" id="UP000824881">
    <property type="component" value="Unassembled WGS sequence"/>
</dbReference>
<evidence type="ECO:0000313" key="2">
    <source>
        <dbReference type="Proteomes" id="UP000824881"/>
    </source>
</evidence>
<dbReference type="EMBL" id="WQMT02000003">
    <property type="protein sequence ID" value="KAG9225161.1"/>
    <property type="molecule type" value="Genomic_DNA"/>
</dbReference>
<gene>
    <name evidence="1" type="ORF">CCMSSC00406_0007428</name>
</gene>
<proteinExistence type="predicted"/>
<reference evidence="1 2" key="1">
    <citation type="journal article" date="2021" name="Appl. Environ. Microbiol.">
        <title>Genetic linkage and physical mapping for an oyster mushroom Pleurotus cornucopiae and QTL analysis for the trait cap color.</title>
        <authorList>
            <person name="Zhang Y."/>
            <person name="Gao W."/>
            <person name="Sonnenberg A."/>
            <person name="Chen Q."/>
            <person name="Zhang J."/>
            <person name="Huang C."/>
        </authorList>
    </citation>
    <scope>NUCLEOTIDE SEQUENCE [LARGE SCALE GENOMIC DNA]</scope>
    <source>
        <strain evidence="1">CCMSSC00406</strain>
    </source>
</reference>